<dbReference type="GO" id="GO:0046081">
    <property type="term" value="P:dUTP catabolic process"/>
    <property type="evidence" value="ECO:0007669"/>
    <property type="project" value="InterPro"/>
</dbReference>
<evidence type="ECO:0000313" key="9">
    <source>
        <dbReference type="EMBL" id="MBB6455491.1"/>
    </source>
</evidence>
<organism evidence="9 10">
    <name type="scientific">Acetobacter lovaniensis</name>
    <dbReference type="NCBI Taxonomy" id="104100"/>
    <lineage>
        <taxon>Bacteria</taxon>
        <taxon>Pseudomonadati</taxon>
        <taxon>Pseudomonadota</taxon>
        <taxon>Alphaproteobacteria</taxon>
        <taxon>Acetobacterales</taxon>
        <taxon>Acetobacteraceae</taxon>
        <taxon>Acetobacter</taxon>
    </lineage>
</organism>
<evidence type="ECO:0000259" key="8">
    <source>
        <dbReference type="Pfam" id="PF00692"/>
    </source>
</evidence>
<dbReference type="AlphaFoldDB" id="A0A841QAD7"/>
<dbReference type="EC" id="3.6.1.23" evidence="7"/>
<evidence type="ECO:0000313" key="10">
    <source>
        <dbReference type="Proteomes" id="UP000578000"/>
    </source>
</evidence>
<comment type="function">
    <text evidence="7">This enzyme is involved in nucleotide metabolism: it produces dUMP, the immediate precursor of thymidine nucleotides and it decreases the intracellular concentration of dUTP so that uracil cannot be incorporated into DNA.</text>
</comment>
<comment type="pathway">
    <text evidence="7">Pyrimidine metabolism; dUMP biosynthesis; dUMP from dCTP (dUTP route): step 2/2.</text>
</comment>
<dbReference type="InterPro" id="IPR029054">
    <property type="entry name" value="dUTPase-like"/>
</dbReference>
<dbReference type="GO" id="GO:0006226">
    <property type="term" value="P:dUMP biosynthetic process"/>
    <property type="evidence" value="ECO:0007669"/>
    <property type="project" value="UniProtKB-UniRule"/>
</dbReference>
<comment type="caution">
    <text evidence="9">The sequence shown here is derived from an EMBL/GenBank/DDBJ whole genome shotgun (WGS) entry which is preliminary data.</text>
</comment>
<dbReference type="GO" id="GO:0000287">
    <property type="term" value="F:magnesium ion binding"/>
    <property type="evidence" value="ECO:0007669"/>
    <property type="project" value="UniProtKB-UniRule"/>
</dbReference>
<dbReference type="GO" id="GO:0004170">
    <property type="term" value="F:dUTP diphosphatase activity"/>
    <property type="evidence" value="ECO:0007669"/>
    <property type="project" value="UniProtKB-UniRule"/>
</dbReference>
<dbReference type="NCBIfam" id="TIGR00576">
    <property type="entry name" value="dut"/>
    <property type="match status" value="1"/>
</dbReference>
<evidence type="ECO:0000256" key="4">
    <source>
        <dbReference type="ARBA" id="ARBA00022842"/>
    </source>
</evidence>
<feature type="binding site" evidence="7">
    <location>
        <position position="89"/>
    </location>
    <ligand>
        <name>substrate</name>
    </ligand>
</feature>
<keyword evidence="10" id="KW-1185">Reference proteome</keyword>
<evidence type="ECO:0000256" key="1">
    <source>
        <dbReference type="ARBA" id="ARBA00006581"/>
    </source>
</evidence>
<evidence type="ECO:0000256" key="5">
    <source>
        <dbReference type="ARBA" id="ARBA00023080"/>
    </source>
</evidence>
<keyword evidence="3 7" id="KW-0378">Hydrolase</keyword>
<evidence type="ECO:0000256" key="7">
    <source>
        <dbReference type="HAMAP-Rule" id="MF_00116"/>
    </source>
</evidence>
<dbReference type="InterPro" id="IPR033704">
    <property type="entry name" value="dUTPase_trimeric"/>
</dbReference>
<comment type="caution">
    <text evidence="7">Lacks conserved residue(s) required for the propagation of feature annotation.</text>
</comment>
<dbReference type="HAMAP" id="MF_00116">
    <property type="entry name" value="dUTPase_bact"/>
    <property type="match status" value="1"/>
</dbReference>
<keyword evidence="4 7" id="KW-0460">Magnesium</keyword>
<evidence type="ECO:0000256" key="3">
    <source>
        <dbReference type="ARBA" id="ARBA00022801"/>
    </source>
</evidence>
<comment type="catalytic activity">
    <reaction evidence="6 7">
        <text>dUTP + H2O = dUMP + diphosphate + H(+)</text>
        <dbReference type="Rhea" id="RHEA:10248"/>
        <dbReference type="ChEBI" id="CHEBI:15377"/>
        <dbReference type="ChEBI" id="CHEBI:15378"/>
        <dbReference type="ChEBI" id="CHEBI:33019"/>
        <dbReference type="ChEBI" id="CHEBI:61555"/>
        <dbReference type="ChEBI" id="CHEBI:246422"/>
        <dbReference type="EC" id="3.6.1.23"/>
    </reaction>
</comment>
<dbReference type="FunFam" id="2.70.40.10:FF:000002">
    <property type="entry name" value="dUTP diphosphatase"/>
    <property type="match status" value="1"/>
</dbReference>
<dbReference type="Gene3D" id="2.70.40.10">
    <property type="match status" value="1"/>
</dbReference>
<feature type="domain" description="dUTPase-like" evidence="8">
    <location>
        <begin position="25"/>
        <end position="155"/>
    </location>
</feature>
<dbReference type="InterPro" id="IPR008181">
    <property type="entry name" value="dUTPase"/>
</dbReference>
<dbReference type="UniPathway" id="UPA00610">
    <property type="reaction ID" value="UER00666"/>
</dbReference>
<dbReference type="EMBL" id="JACHIE010000001">
    <property type="protein sequence ID" value="MBB6455491.1"/>
    <property type="molecule type" value="Genomic_DNA"/>
</dbReference>
<accession>A0A841QAD7</accession>
<proteinExistence type="inferred from homology"/>
<protein>
    <recommendedName>
        <fullName evidence="7">Deoxyuridine 5'-triphosphate nucleotidohydrolase</fullName>
        <shortName evidence="7">dUTPase</shortName>
        <ecNumber evidence="7">3.6.1.23</ecNumber>
    </recommendedName>
    <alternativeName>
        <fullName evidence="7">dUTP pyrophosphatase</fullName>
    </alternativeName>
</protein>
<dbReference type="CDD" id="cd07557">
    <property type="entry name" value="trimeric_dUTPase"/>
    <property type="match status" value="1"/>
</dbReference>
<keyword evidence="5 7" id="KW-0546">Nucleotide metabolism</keyword>
<evidence type="ECO:0000256" key="2">
    <source>
        <dbReference type="ARBA" id="ARBA00022723"/>
    </source>
</evidence>
<dbReference type="PANTHER" id="PTHR11241:SF0">
    <property type="entry name" value="DEOXYURIDINE 5'-TRIPHOSPHATE NUCLEOTIDOHYDROLASE"/>
    <property type="match status" value="1"/>
</dbReference>
<comment type="cofactor">
    <cofactor evidence="7">
        <name>Mg(2+)</name>
        <dbReference type="ChEBI" id="CHEBI:18420"/>
    </cofactor>
</comment>
<dbReference type="PANTHER" id="PTHR11241">
    <property type="entry name" value="DEOXYURIDINE 5'-TRIPHOSPHATE NUCLEOTIDOHYDROLASE"/>
    <property type="match status" value="1"/>
</dbReference>
<evidence type="ECO:0000256" key="6">
    <source>
        <dbReference type="ARBA" id="ARBA00047686"/>
    </source>
</evidence>
<dbReference type="Proteomes" id="UP000578000">
    <property type="component" value="Unassembled WGS sequence"/>
</dbReference>
<gene>
    <name evidence="7" type="primary">dut</name>
    <name evidence="9" type="ORF">HNR55_000052</name>
</gene>
<name>A0A841QAD7_9PROT</name>
<feature type="binding site" evidence="7">
    <location>
        <begin position="93"/>
        <end position="95"/>
    </location>
    <ligand>
        <name>substrate</name>
    </ligand>
</feature>
<dbReference type="SUPFAM" id="SSF51283">
    <property type="entry name" value="dUTPase-like"/>
    <property type="match status" value="1"/>
</dbReference>
<dbReference type="InterPro" id="IPR036157">
    <property type="entry name" value="dUTPase-like_sf"/>
</dbReference>
<keyword evidence="2 7" id="KW-0479">Metal-binding</keyword>
<sequence length="159" mass="16413">MSVSEKPSGTVGIKVRRLSHGLDLPLPAYATQGAAGMDLLAALDAPMLLEPGQRGLVPTGLSIALPAGYELQVRPRSGLALKHGIVLPNAPGTIDEDYRGEIGVIVMNAGQEAFVVEPGMRIAQAVIAPVIRATWIECDNLDETERGAGGFGSTGTGAS</sequence>
<dbReference type="Pfam" id="PF00692">
    <property type="entry name" value="dUTPase"/>
    <property type="match status" value="1"/>
</dbReference>
<reference evidence="9 10" key="1">
    <citation type="submission" date="2020-08" db="EMBL/GenBank/DDBJ databases">
        <title>Genomic Encyclopedia of Type Strains, Phase IV (KMG-IV): sequencing the most valuable type-strain genomes for metagenomic binning, comparative biology and taxonomic classification.</title>
        <authorList>
            <person name="Goeker M."/>
        </authorList>
    </citation>
    <scope>NUCLEOTIDE SEQUENCE [LARGE SCALE GENOMIC DNA]</scope>
    <source>
        <strain evidence="9 10">DSM 4491</strain>
    </source>
</reference>
<feature type="binding site" evidence="7">
    <location>
        <begin position="76"/>
        <end position="78"/>
    </location>
    <ligand>
        <name>substrate</name>
    </ligand>
</feature>
<dbReference type="RefSeq" id="WP_166109770.1">
    <property type="nucleotide sequence ID" value="NZ_BAABDB010000006.1"/>
</dbReference>
<dbReference type="NCBIfam" id="NF001862">
    <property type="entry name" value="PRK00601.1"/>
    <property type="match status" value="1"/>
</dbReference>
<comment type="similarity">
    <text evidence="1 7">Belongs to the dUTPase family.</text>
</comment>